<feature type="transmembrane region" description="Helical" evidence="1">
    <location>
        <begin position="63"/>
        <end position="79"/>
    </location>
</feature>
<dbReference type="Proteomes" id="UP001218218">
    <property type="component" value="Unassembled WGS sequence"/>
</dbReference>
<evidence type="ECO:0000313" key="2">
    <source>
        <dbReference type="EMBL" id="KAJ7354449.1"/>
    </source>
</evidence>
<name>A0AAD7EW74_9AGAR</name>
<keyword evidence="1" id="KW-1133">Transmembrane helix</keyword>
<organism evidence="2 3">
    <name type="scientific">Mycena albidolilacea</name>
    <dbReference type="NCBI Taxonomy" id="1033008"/>
    <lineage>
        <taxon>Eukaryota</taxon>
        <taxon>Fungi</taxon>
        <taxon>Dikarya</taxon>
        <taxon>Basidiomycota</taxon>
        <taxon>Agaricomycotina</taxon>
        <taxon>Agaricomycetes</taxon>
        <taxon>Agaricomycetidae</taxon>
        <taxon>Agaricales</taxon>
        <taxon>Marasmiineae</taxon>
        <taxon>Mycenaceae</taxon>
        <taxon>Mycena</taxon>
    </lineage>
</organism>
<keyword evidence="3" id="KW-1185">Reference proteome</keyword>
<accession>A0AAD7EW74</accession>
<proteinExistence type="predicted"/>
<evidence type="ECO:0000256" key="1">
    <source>
        <dbReference type="SAM" id="Phobius"/>
    </source>
</evidence>
<dbReference type="AlphaFoldDB" id="A0AAD7EW74"/>
<reference evidence="2" key="1">
    <citation type="submission" date="2023-03" db="EMBL/GenBank/DDBJ databases">
        <title>Massive genome expansion in bonnet fungi (Mycena s.s.) driven by repeated elements and novel gene families across ecological guilds.</title>
        <authorList>
            <consortium name="Lawrence Berkeley National Laboratory"/>
            <person name="Harder C.B."/>
            <person name="Miyauchi S."/>
            <person name="Viragh M."/>
            <person name="Kuo A."/>
            <person name="Thoen E."/>
            <person name="Andreopoulos B."/>
            <person name="Lu D."/>
            <person name="Skrede I."/>
            <person name="Drula E."/>
            <person name="Henrissat B."/>
            <person name="Morin E."/>
            <person name="Kohler A."/>
            <person name="Barry K."/>
            <person name="LaButti K."/>
            <person name="Morin E."/>
            <person name="Salamov A."/>
            <person name="Lipzen A."/>
            <person name="Mereny Z."/>
            <person name="Hegedus B."/>
            <person name="Baldrian P."/>
            <person name="Stursova M."/>
            <person name="Weitz H."/>
            <person name="Taylor A."/>
            <person name="Grigoriev I.V."/>
            <person name="Nagy L.G."/>
            <person name="Martin F."/>
            <person name="Kauserud H."/>
        </authorList>
    </citation>
    <scope>NUCLEOTIDE SEQUENCE</scope>
    <source>
        <strain evidence="2">CBHHK002</strain>
    </source>
</reference>
<keyword evidence="1" id="KW-0472">Membrane</keyword>
<protein>
    <submittedName>
        <fullName evidence="2">Uncharacterized protein</fullName>
    </submittedName>
</protein>
<feature type="transmembrane region" description="Helical" evidence="1">
    <location>
        <begin position="86"/>
        <end position="104"/>
    </location>
</feature>
<gene>
    <name evidence="2" type="ORF">DFH08DRAFT_804354</name>
</gene>
<dbReference type="EMBL" id="JARIHO010000010">
    <property type="protein sequence ID" value="KAJ7354449.1"/>
    <property type="molecule type" value="Genomic_DNA"/>
</dbReference>
<sequence>MSGPAPSRHNPTARRTVNIPTTLLLSGISFLGAFSRLTAGQYTPQWYAYQLERAGNTAGTTQSWLIPAMDIAFGTLLLSRRTRRTAAAAITTIFAIGLTMRVSAGKGFVPDAALVGLAVVVLGTS</sequence>
<keyword evidence="1" id="KW-0812">Transmembrane</keyword>
<evidence type="ECO:0000313" key="3">
    <source>
        <dbReference type="Proteomes" id="UP001218218"/>
    </source>
</evidence>
<comment type="caution">
    <text evidence="2">The sequence shown here is derived from an EMBL/GenBank/DDBJ whole genome shotgun (WGS) entry which is preliminary data.</text>
</comment>